<reference evidence="7" key="2">
    <citation type="submission" date="2016-04" db="EMBL/GenBank/DDBJ databases">
        <title>Complete Genome and Plasmid Sequences for Rhodococcus fascians D188 and Draft Sequences for Rhodococcus spp. Isolates PBTS 1 and PBTS 2.</title>
        <authorList>
            <person name="Stamer R."/>
            <person name="Vereecke D."/>
            <person name="Zhang Y."/>
            <person name="Schilkey F."/>
            <person name="Devitt N."/>
            <person name="Randall J."/>
        </authorList>
    </citation>
    <scope>NUCLEOTIDE SEQUENCE [LARGE SCALE GENOMIC DNA]</scope>
    <source>
        <strain evidence="7">PBTS2</strain>
    </source>
</reference>
<dbReference type="Pfam" id="PF01613">
    <property type="entry name" value="Flavin_Reduct"/>
    <property type="match status" value="1"/>
</dbReference>
<dbReference type="EMBL" id="CP015220">
    <property type="protein sequence ID" value="AMY21354.1"/>
    <property type="molecule type" value="Genomic_DNA"/>
</dbReference>
<dbReference type="RefSeq" id="WP_053068835.1">
    <property type="nucleotide sequence ID" value="NZ_CP015220.1"/>
</dbReference>
<evidence type="ECO:0000256" key="1">
    <source>
        <dbReference type="ARBA" id="ARBA00001917"/>
    </source>
</evidence>
<dbReference type="InterPro" id="IPR012349">
    <property type="entry name" value="Split_barrel_FMN-bd"/>
</dbReference>
<comment type="cofactor">
    <cofactor evidence="1">
        <name>FMN</name>
        <dbReference type="ChEBI" id="CHEBI:58210"/>
    </cofactor>
</comment>
<evidence type="ECO:0000256" key="2">
    <source>
        <dbReference type="ARBA" id="ARBA00022630"/>
    </source>
</evidence>
<evidence type="ECO:0000256" key="4">
    <source>
        <dbReference type="ARBA" id="ARBA00038054"/>
    </source>
</evidence>
<keyword evidence="7" id="KW-1185">Reference proteome</keyword>
<keyword evidence="2" id="KW-0285">Flavoprotein</keyword>
<gene>
    <name evidence="6" type="ORF">A3Q41_00022</name>
</gene>
<evidence type="ECO:0000259" key="5">
    <source>
        <dbReference type="SMART" id="SM00903"/>
    </source>
</evidence>
<proteinExistence type="inferred from homology"/>
<dbReference type="KEGG" id="rhs:A3Q41_00022"/>
<evidence type="ECO:0000313" key="6">
    <source>
        <dbReference type="EMBL" id="AMY21354.1"/>
    </source>
</evidence>
<dbReference type="GO" id="GO:0016646">
    <property type="term" value="F:oxidoreductase activity, acting on the CH-NH group of donors, NAD or NADP as acceptor"/>
    <property type="evidence" value="ECO:0007669"/>
    <property type="project" value="UniProtKB-ARBA"/>
</dbReference>
<dbReference type="PANTHER" id="PTHR33798:SF5">
    <property type="entry name" value="FLAVIN REDUCTASE LIKE DOMAIN-CONTAINING PROTEIN"/>
    <property type="match status" value="1"/>
</dbReference>
<evidence type="ECO:0000313" key="7">
    <source>
        <dbReference type="Proteomes" id="UP000076038"/>
    </source>
</evidence>
<reference evidence="6 7" key="1">
    <citation type="journal article" date="2016" name="Genome Announc.">
        <title>Complete Genome and Plasmid Sequences for Rhodococcus fascians D188 and Draft Sequences for Rhodococcus Isolates PBTS 1 and PBTS 2.</title>
        <authorList>
            <person name="Stamler R.A."/>
            <person name="Vereecke D."/>
            <person name="Zhang Y."/>
            <person name="Schilkey F."/>
            <person name="Devitt N."/>
            <person name="Randall J.J."/>
        </authorList>
    </citation>
    <scope>NUCLEOTIDE SEQUENCE [LARGE SCALE GENOMIC DNA]</scope>
    <source>
        <strain evidence="6 7">PBTS2</strain>
    </source>
</reference>
<protein>
    <recommendedName>
        <fullName evidence="5">Flavin reductase like domain-containing protein</fullName>
    </recommendedName>
</protein>
<dbReference type="SUPFAM" id="SSF50475">
    <property type="entry name" value="FMN-binding split barrel"/>
    <property type="match status" value="1"/>
</dbReference>
<dbReference type="Proteomes" id="UP000076038">
    <property type="component" value="Chromosome"/>
</dbReference>
<dbReference type="PATRIC" id="fig|1653479.3.peg.22"/>
<organism evidence="6 7">
    <name type="scientific">Rhodococcoides fascians</name>
    <name type="common">Rhodococcus fascians</name>
    <dbReference type="NCBI Taxonomy" id="1828"/>
    <lineage>
        <taxon>Bacteria</taxon>
        <taxon>Bacillati</taxon>
        <taxon>Actinomycetota</taxon>
        <taxon>Actinomycetes</taxon>
        <taxon>Mycobacteriales</taxon>
        <taxon>Nocardiaceae</taxon>
        <taxon>Rhodococcoides</taxon>
    </lineage>
</organism>
<evidence type="ECO:0000256" key="3">
    <source>
        <dbReference type="ARBA" id="ARBA00022643"/>
    </source>
</evidence>
<keyword evidence="3" id="KW-0288">FMN</keyword>
<sequence length="210" mass="22538">MTSQVGDSLELTDRTRHDIDSMSSGDVYKLLSCAVQPRPIAWISTVSGDGVRNLAPFSFFNVASRNPATLMISIGERIGFPGELKDTLVNIRETGEFVVNIPSADTVDAVTASFATVDADVDEFELSRMTAVPSVSVAAPSVLESLVSLECRTMQEIALGTDTLVLGTVTAVTSRPGLLTADLHVDTLEHRFLGRLAGPFYTTDMNRVAQ</sequence>
<dbReference type="InterPro" id="IPR002563">
    <property type="entry name" value="Flavin_Rdtase-like_dom"/>
</dbReference>
<dbReference type="Gene3D" id="2.30.110.10">
    <property type="entry name" value="Electron Transport, Fmn-binding Protein, Chain A"/>
    <property type="match status" value="1"/>
</dbReference>
<name>A0A143QEN3_RHOFA</name>
<accession>A0A143QEN3</accession>
<dbReference type="AlphaFoldDB" id="A0A143QEN3"/>
<dbReference type="OrthoDB" id="9794638at2"/>
<dbReference type="GO" id="GO:0010181">
    <property type="term" value="F:FMN binding"/>
    <property type="evidence" value="ECO:0007669"/>
    <property type="project" value="InterPro"/>
</dbReference>
<comment type="similarity">
    <text evidence="4">Belongs to the flavoredoxin family.</text>
</comment>
<dbReference type="PANTHER" id="PTHR33798">
    <property type="entry name" value="FLAVOPROTEIN OXYGENASE"/>
    <property type="match status" value="1"/>
</dbReference>
<dbReference type="SMART" id="SM00903">
    <property type="entry name" value="Flavin_Reduct"/>
    <property type="match status" value="1"/>
</dbReference>
<feature type="domain" description="Flavin reductase like" evidence="5">
    <location>
        <begin position="34"/>
        <end position="191"/>
    </location>
</feature>